<dbReference type="Proteomes" id="UP001295684">
    <property type="component" value="Unassembled WGS sequence"/>
</dbReference>
<name>A0AAD1XW92_EUPCR</name>
<evidence type="ECO:0000313" key="2">
    <source>
        <dbReference type="Proteomes" id="UP001295684"/>
    </source>
</evidence>
<dbReference type="EMBL" id="CAMPGE010021919">
    <property type="protein sequence ID" value="CAI2380019.1"/>
    <property type="molecule type" value="Genomic_DNA"/>
</dbReference>
<evidence type="ECO:0000313" key="1">
    <source>
        <dbReference type="EMBL" id="CAI2380019.1"/>
    </source>
</evidence>
<keyword evidence="2" id="KW-1185">Reference proteome</keyword>
<protein>
    <submittedName>
        <fullName evidence="1">Uncharacterized protein</fullName>
    </submittedName>
</protein>
<proteinExistence type="predicted"/>
<dbReference type="AlphaFoldDB" id="A0AAD1XW92"/>
<reference evidence="1" key="1">
    <citation type="submission" date="2023-07" db="EMBL/GenBank/DDBJ databases">
        <authorList>
            <consortium name="AG Swart"/>
            <person name="Singh M."/>
            <person name="Singh A."/>
            <person name="Seah K."/>
            <person name="Emmerich C."/>
        </authorList>
    </citation>
    <scope>NUCLEOTIDE SEQUENCE</scope>
    <source>
        <strain evidence="1">DP1</strain>
    </source>
</reference>
<organism evidence="1 2">
    <name type="scientific">Euplotes crassus</name>
    <dbReference type="NCBI Taxonomy" id="5936"/>
    <lineage>
        <taxon>Eukaryota</taxon>
        <taxon>Sar</taxon>
        <taxon>Alveolata</taxon>
        <taxon>Ciliophora</taxon>
        <taxon>Intramacronucleata</taxon>
        <taxon>Spirotrichea</taxon>
        <taxon>Hypotrichia</taxon>
        <taxon>Euplotida</taxon>
        <taxon>Euplotidae</taxon>
        <taxon>Moneuplotes</taxon>
    </lineage>
</organism>
<sequence length="249" mass="28819">MGSMCETSQIQISDDDLVDVMEKYEVRNAAKKKSHGIKLDLDVENKNHKDFMEYLIRTNSQLPELNFLSISTPDEGSLAQNFLQTCVHLPITEFELRNTSGSLGTNFSSFREILKRILPIVSKRIFLNNFAFSKEKNDLKEIILSSKNTKTLEFYRCRLNYTNLDFGKVKFKIKKLGLRLCGHRRIEDWSIKTGTEEYTMPHAMVYGISQSSMLKSLQQIDLRDNGMSSYAEVELKSIPKMENMKFIIF</sequence>
<accession>A0AAD1XW92</accession>
<comment type="caution">
    <text evidence="1">The sequence shown here is derived from an EMBL/GenBank/DDBJ whole genome shotgun (WGS) entry which is preliminary data.</text>
</comment>
<gene>
    <name evidence="1" type="ORF">ECRASSUSDP1_LOCUS21443</name>
</gene>